<proteinExistence type="predicted"/>
<dbReference type="Gene3D" id="3.60.10.10">
    <property type="entry name" value="Endonuclease/exonuclease/phosphatase"/>
    <property type="match status" value="1"/>
</dbReference>
<dbReference type="AlphaFoldDB" id="A0AAW2X525"/>
<reference evidence="1" key="1">
    <citation type="submission" date="2020-06" db="EMBL/GenBank/DDBJ databases">
        <authorList>
            <person name="Li T."/>
            <person name="Hu X."/>
            <person name="Zhang T."/>
            <person name="Song X."/>
            <person name="Zhang H."/>
            <person name="Dai N."/>
            <person name="Sheng W."/>
            <person name="Hou X."/>
            <person name="Wei L."/>
        </authorList>
    </citation>
    <scope>NUCLEOTIDE SEQUENCE</scope>
    <source>
        <strain evidence="1">KEN1</strain>
        <tissue evidence="1">Leaf</tissue>
    </source>
</reference>
<dbReference type="InterPro" id="IPR036691">
    <property type="entry name" value="Endo/exonu/phosph_ase_sf"/>
</dbReference>
<protein>
    <recommendedName>
        <fullName evidence="2">Endonuclease/exonuclease/phosphatase domain-containing protein</fullName>
    </recommendedName>
</protein>
<gene>
    <name evidence="1" type="ORF">Slati_1450800</name>
</gene>
<accession>A0AAW2X525</accession>
<dbReference type="PANTHER" id="PTHR35218">
    <property type="entry name" value="RNASE H DOMAIN-CONTAINING PROTEIN"/>
    <property type="match status" value="1"/>
</dbReference>
<dbReference type="EMBL" id="JACGWN010000005">
    <property type="protein sequence ID" value="KAL0448944.1"/>
    <property type="molecule type" value="Genomic_DNA"/>
</dbReference>
<dbReference type="PANTHER" id="PTHR35218:SF7">
    <property type="entry name" value="ENDONUCLEASE_EXONUCLEASE_PHOSPHATASE"/>
    <property type="match status" value="1"/>
</dbReference>
<evidence type="ECO:0000313" key="1">
    <source>
        <dbReference type="EMBL" id="KAL0448944.1"/>
    </source>
</evidence>
<sequence>MHDHPLPNVIDHLHLNPLTPLPPTACIHNHLIPLGPNYFLVQPFHTTPHLFVGPPFANNLIIEIEQEREEFAREREAQFKLYLHPLGREMPPSLLNTHFANGHVNPLDLNLHGPYVPTSSPTIPTMKILSWNCRGASRAEFVVAARDLLQCYQPDIFIVMDTRLHADRSRAIIQRLPFSASIVTSALGLAGGIWVLWHAGELNIRQLEVTARTIHLEVDFPRITHPFLMTAVYNYP</sequence>
<name>A0AAW2X525_9LAMI</name>
<comment type="caution">
    <text evidence="1">The sequence shown here is derived from an EMBL/GenBank/DDBJ whole genome shotgun (WGS) entry which is preliminary data.</text>
</comment>
<dbReference type="SUPFAM" id="SSF56219">
    <property type="entry name" value="DNase I-like"/>
    <property type="match status" value="1"/>
</dbReference>
<reference evidence="1" key="2">
    <citation type="journal article" date="2024" name="Plant">
        <title>Genomic evolution and insights into agronomic trait innovations of Sesamum species.</title>
        <authorList>
            <person name="Miao H."/>
            <person name="Wang L."/>
            <person name="Qu L."/>
            <person name="Liu H."/>
            <person name="Sun Y."/>
            <person name="Le M."/>
            <person name="Wang Q."/>
            <person name="Wei S."/>
            <person name="Zheng Y."/>
            <person name="Lin W."/>
            <person name="Duan Y."/>
            <person name="Cao H."/>
            <person name="Xiong S."/>
            <person name="Wang X."/>
            <person name="Wei L."/>
            <person name="Li C."/>
            <person name="Ma Q."/>
            <person name="Ju M."/>
            <person name="Zhao R."/>
            <person name="Li G."/>
            <person name="Mu C."/>
            <person name="Tian Q."/>
            <person name="Mei H."/>
            <person name="Zhang T."/>
            <person name="Gao T."/>
            <person name="Zhang H."/>
        </authorList>
    </citation>
    <scope>NUCLEOTIDE SEQUENCE</scope>
    <source>
        <strain evidence="1">KEN1</strain>
    </source>
</reference>
<evidence type="ECO:0008006" key="2">
    <source>
        <dbReference type="Google" id="ProtNLM"/>
    </source>
</evidence>
<organism evidence="1">
    <name type="scientific">Sesamum latifolium</name>
    <dbReference type="NCBI Taxonomy" id="2727402"/>
    <lineage>
        <taxon>Eukaryota</taxon>
        <taxon>Viridiplantae</taxon>
        <taxon>Streptophyta</taxon>
        <taxon>Embryophyta</taxon>
        <taxon>Tracheophyta</taxon>
        <taxon>Spermatophyta</taxon>
        <taxon>Magnoliopsida</taxon>
        <taxon>eudicotyledons</taxon>
        <taxon>Gunneridae</taxon>
        <taxon>Pentapetalae</taxon>
        <taxon>asterids</taxon>
        <taxon>lamiids</taxon>
        <taxon>Lamiales</taxon>
        <taxon>Pedaliaceae</taxon>
        <taxon>Sesamum</taxon>
    </lineage>
</organism>